<dbReference type="InterPro" id="IPR035959">
    <property type="entry name" value="RutC-like_sf"/>
</dbReference>
<sequence>MAQPITYLNPTTLPDASAMGHSQITIAEAGRTAYISGQVAWQANGKPVPATLAGQTEVVVANSRAALEAIGATGKDIVMARLFITGGILPNTAGIVMPQIIELFDGGKPSITAIGVLNLAGPDLLLELEMTVRLPA</sequence>
<dbReference type="SUPFAM" id="SSF55298">
    <property type="entry name" value="YjgF-like"/>
    <property type="match status" value="1"/>
</dbReference>
<dbReference type="GO" id="GO:0016787">
    <property type="term" value="F:hydrolase activity"/>
    <property type="evidence" value="ECO:0007669"/>
    <property type="project" value="UniProtKB-KW"/>
</dbReference>
<dbReference type="InterPro" id="IPR006175">
    <property type="entry name" value="YjgF/YER057c/UK114"/>
</dbReference>
<keyword evidence="2" id="KW-1185">Reference proteome</keyword>
<evidence type="ECO:0000313" key="2">
    <source>
        <dbReference type="Proteomes" id="UP001595444"/>
    </source>
</evidence>
<dbReference type="Proteomes" id="UP001595444">
    <property type="component" value="Unassembled WGS sequence"/>
</dbReference>
<evidence type="ECO:0000313" key="1">
    <source>
        <dbReference type="EMBL" id="MFC3053779.1"/>
    </source>
</evidence>
<accession>A0ABV7D993</accession>
<proteinExistence type="predicted"/>
<comment type="caution">
    <text evidence="1">The sequence shown here is derived from an EMBL/GenBank/DDBJ whole genome shotgun (WGS) entry which is preliminary data.</text>
</comment>
<protein>
    <submittedName>
        <fullName evidence="1">RidA family protein</fullName>
        <ecNumber evidence="1">3.5.-.-</ecNumber>
    </submittedName>
</protein>
<dbReference type="Pfam" id="PF01042">
    <property type="entry name" value="Ribonuc_L-PSP"/>
    <property type="match status" value="1"/>
</dbReference>
<organism evidence="1 2">
    <name type="scientific">Kordiimonas pumila</name>
    <dbReference type="NCBI Taxonomy" id="2161677"/>
    <lineage>
        <taxon>Bacteria</taxon>
        <taxon>Pseudomonadati</taxon>
        <taxon>Pseudomonadota</taxon>
        <taxon>Alphaproteobacteria</taxon>
        <taxon>Kordiimonadales</taxon>
        <taxon>Kordiimonadaceae</taxon>
        <taxon>Kordiimonas</taxon>
    </lineage>
</organism>
<dbReference type="Gene3D" id="3.30.1330.40">
    <property type="entry name" value="RutC-like"/>
    <property type="match status" value="1"/>
</dbReference>
<gene>
    <name evidence="1" type="ORF">ACFOKA_17905</name>
</gene>
<name>A0ABV7D993_9PROT</name>
<keyword evidence="1" id="KW-0378">Hydrolase</keyword>
<dbReference type="CDD" id="cd00448">
    <property type="entry name" value="YjgF_YER057c_UK114_family"/>
    <property type="match status" value="1"/>
</dbReference>
<dbReference type="EC" id="3.5.-.-" evidence="1"/>
<reference evidence="2" key="1">
    <citation type="journal article" date="2019" name="Int. J. Syst. Evol. Microbiol.">
        <title>The Global Catalogue of Microorganisms (GCM) 10K type strain sequencing project: providing services to taxonomists for standard genome sequencing and annotation.</title>
        <authorList>
            <consortium name="The Broad Institute Genomics Platform"/>
            <consortium name="The Broad Institute Genome Sequencing Center for Infectious Disease"/>
            <person name="Wu L."/>
            <person name="Ma J."/>
        </authorList>
    </citation>
    <scope>NUCLEOTIDE SEQUENCE [LARGE SCALE GENOMIC DNA]</scope>
    <source>
        <strain evidence="2">KCTC 62164</strain>
    </source>
</reference>
<dbReference type="EMBL" id="JBHRSL010000028">
    <property type="protein sequence ID" value="MFC3053779.1"/>
    <property type="molecule type" value="Genomic_DNA"/>
</dbReference>
<dbReference type="RefSeq" id="WP_194214405.1">
    <property type="nucleotide sequence ID" value="NZ_CP061205.1"/>
</dbReference>